<accession>A0ABT9FI55</accession>
<sequence length="168" mass="18729">MQTELFKSEITNNAQNATQVKAEITPIQEWREMLSKTISLRKQESLLLNENQNEIMVYHSGASSIADLKGYIASKSYVGICAIDTSQNALNLLIEYSENGGKVFADSGAFRHFRQKLKRPDTPDLDFNLILEKYHKLASANEGSHKITVVAPDVVGNQKSSQKVSLDL</sequence>
<gene>
    <name evidence="1" type="ORF">Q8W34_17630</name>
</gene>
<organism evidence="1 2">
    <name type="scientific">Pseudoalteromonas marina</name>
    <dbReference type="NCBI Taxonomy" id="267375"/>
    <lineage>
        <taxon>Bacteria</taxon>
        <taxon>Pseudomonadati</taxon>
        <taxon>Pseudomonadota</taxon>
        <taxon>Gammaproteobacteria</taxon>
        <taxon>Alteromonadales</taxon>
        <taxon>Pseudoalteromonadaceae</taxon>
        <taxon>Pseudoalteromonas</taxon>
    </lineage>
</organism>
<reference evidence="1" key="1">
    <citation type="submission" date="2023-07" db="EMBL/GenBank/DDBJ databases">
        <title>Genome content predicts the carbon catabolic preferences of heterotrophic bacteria.</title>
        <authorList>
            <person name="Gralka M."/>
        </authorList>
    </citation>
    <scope>NUCLEOTIDE SEQUENCE</scope>
    <source>
        <strain evidence="1">4G09</strain>
    </source>
</reference>
<comment type="caution">
    <text evidence="1">The sequence shown here is derived from an EMBL/GenBank/DDBJ whole genome shotgun (WGS) entry which is preliminary data.</text>
</comment>
<dbReference type="RefSeq" id="WP_305473108.1">
    <property type="nucleotide sequence ID" value="NZ_JAUYVT010000020.1"/>
</dbReference>
<dbReference type="EMBL" id="JAUYVT010000020">
    <property type="protein sequence ID" value="MDP2566472.1"/>
    <property type="molecule type" value="Genomic_DNA"/>
</dbReference>
<proteinExistence type="predicted"/>
<keyword evidence="2" id="KW-1185">Reference proteome</keyword>
<protein>
    <submittedName>
        <fullName evidence="1">Uncharacterized protein</fullName>
    </submittedName>
</protein>
<dbReference type="Proteomes" id="UP001177212">
    <property type="component" value="Unassembled WGS sequence"/>
</dbReference>
<evidence type="ECO:0000313" key="2">
    <source>
        <dbReference type="Proteomes" id="UP001177212"/>
    </source>
</evidence>
<evidence type="ECO:0000313" key="1">
    <source>
        <dbReference type="EMBL" id="MDP2566472.1"/>
    </source>
</evidence>
<name>A0ABT9FI55_9GAMM</name>